<proteinExistence type="predicted"/>
<dbReference type="Proteomes" id="UP000037505">
    <property type="component" value="Unassembled WGS sequence"/>
</dbReference>
<sequence length="179" mass="20124">MSSEPSTEEVPNSNLTERNLALHNTIEESEESRNGVMSWIEKIITEERIHQHFSQLGMQRLSAHGQDNVDIEQAMDHLSQVTFASNSAETQNQTTASLKLFEQQQPGAYRETPLERFLTPDGCSDLSFYAREALSQLGTEFGDMEGQDKRKAKAKENIELVIRNKAQKGVRKGLGDGEK</sequence>
<name>A0A0L1JE62_ASPN3</name>
<evidence type="ECO:0000313" key="1">
    <source>
        <dbReference type="EMBL" id="KNG89957.1"/>
    </source>
</evidence>
<evidence type="ECO:0000313" key="2">
    <source>
        <dbReference type="Proteomes" id="UP000037505"/>
    </source>
</evidence>
<keyword evidence="2" id="KW-1185">Reference proteome</keyword>
<dbReference type="OrthoDB" id="4224309at2759"/>
<reference evidence="1 2" key="1">
    <citation type="submission" date="2014-06" db="EMBL/GenBank/DDBJ databases">
        <title>The Genome of the Aflatoxigenic Filamentous Fungus Aspergillus nomius.</title>
        <authorList>
            <person name="Moore M.G."/>
            <person name="Shannon B.M."/>
            <person name="Brian M.M."/>
        </authorList>
    </citation>
    <scope>NUCLEOTIDE SEQUENCE [LARGE SCALE GENOMIC DNA]</scope>
    <source>
        <strain evidence="1 2">NRRL 13137</strain>
    </source>
</reference>
<dbReference type="GeneID" id="26802977"/>
<comment type="caution">
    <text evidence="1">The sequence shown here is derived from an EMBL/GenBank/DDBJ whole genome shotgun (WGS) entry which is preliminary data.</text>
</comment>
<dbReference type="AlphaFoldDB" id="A0A0L1JE62"/>
<dbReference type="RefSeq" id="XP_015410880.1">
    <property type="nucleotide sequence ID" value="XM_015546430.1"/>
</dbReference>
<accession>A0A0L1JE62</accession>
<gene>
    <name evidence="1" type="ORF">ANOM_001173</name>
</gene>
<organism evidence="1 2">
    <name type="scientific">Aspergillus nomiae NRRL (strain ATCC 15546 / NRRL 13137 / CBS 260.88 / M93)</name>
    <dbReference type="NCBI Taxonomy" id="1509407"/>
    <lineage>
        <taxon>Eukaryota</taxon>
        <taxon>Fungi</taxon>
        <taxon>Dikarya</taxon>
        <taxon>Ascomycota</taxon>
        <taxon>Pezizomycotina</taxon>
        <taxon>Eurotiomycetes</taxon>
        <taxon>Eurotiomycetidae</taxon>
        <taxon>Eurotiales</taxon>
        <taxon>Aspergillaceae</taxon>
        <taxon>Aspergillus</taxon>
        <taxon>Aspergillus subgen. Circumdati</taxon>
    </lineage>
</organism>
<dbReference type="EMBL" id="JNOM01000021">
    <property type="protein sequence ID" value="KNG89957.1"/>
    <property type="molecule type" value="Genomic_DNA"/>
</dbReference>
<protein>
    <submittedName>
        <fullName evidence="1">Uncharacterized protein</fullName>
    </submittedName>
</protein>
<dbReference type="STRING" id="1509407.A0A0L1JE62"/>